<dbReference type="EMBL" id="CANTFL010001387">
    <property type="protein sequence ID" value="CAI5738711.1"/>
    <property type="molecule type" value="Genomic_DNA"/>
</dbReference>
<comment type="caution">
    <text evidence="6">The sequence shown here is derived from an EMBL/GenBank/DDBJ whole genome shotgun (WGS) entry which is preliminary data.</text>
</comment>
<evidence type="ECO:0000256" key="1">
    <source>
        <dbReference type="ARBA" id="ARBA00022723"/>
    </source>
</evidence>
<dbReference type="PRINTS" id="PR00092">
    <property type="entry name" value="TYROSINASE"/>
</dbReference>
<dbReference type="PANTHER" id="PTHR11474">
    <property type="entry name" value="TYROSINASE FAMILY MEMBER"/>
    <property type="match status" value="1"/>
</dbReference>
<dbReference type="GO" id="GO:0016491">
    <property type="term" value="F:oxidoreductase activity"/>
    <property type="evidence" value="ECO:0007669"/>
    <property type="project" value="InterPro"/>
</dbReference>
<evidence type="ECO:0000256" key="3">
    <source>
        <dbReference type="SAM" id="SignalP"/>
    </source>
</evidence>
<feature type="domain" description="Tyrosinase copper-binding" evidence="5">
    <location>
        <begin position="274"/>
        <end position="285"/>
    </location>
</feature>
<feature type="chain" id="PRO_5043695794" description="Tyrosinase copper-binding domain-containing protein" evidence="3">
    <location>
        <begin position="24"/>
        <end position="545"/>
    </location>
</feature>
<dbReference type="InterPro" id="IPR002227">
    <property type="entry name" value="Tyrosinase_Cu-bd"/>
</dbReference>
<dbReference type="SUPFAM" id="SSF48056">
    <property type="entry name" value="Di-copper centre-containing domain"/>
    <property type="match status" value="1"/>
</dbReference>
<gene>
    <name evidence="6" type="ORF">HBR001_LOCUS7577</name>
</gene>
<protein>
    <recommendedName>
        <fullName evidence="4 5">Tyrosinase copper-binding domain-containing protein</fullName>
    </recommendedName>
</protein>
<dbReference type="InterPro" id="IPR050316">
    <property type="entry name" value="Tyrosinase/Hemocyanin"/>
</dbReference>
<dbReference type="Pfam" id="PF00264">
    <property type="entry name" value="Tyrosinase"/>
    <property type="match status" value="1"/>
</dbReference>
<sequence length="545" mass="60207">MQCVWTWWAVAVLLASLSAVSTGQDASVSSGTAAIVPSSRRVAPVTEASEQIAVGTCGPRLRKSWDMLRPVEKEVYLRAIEKSMDDGYYIKFVEIHTEQMTTAEAHNTCMFVYWHRLLLLGFENMLRSYGGEFACITVPYWNYVDDNQRYMMGACRSMEECSPLLREFGGSRRGTDGSININGSPISGTCVVTPPLNHFCEATHLSSEDCAHCVPRGDWLGSPFPPTTTVSSLARQLFATPTIAGVVANLELGIHNTIHSALSGAMGVLEAPADPIFFSHHSTIDLLHSIYYKCVVGNTVSIPLEQKLRDPRVFTECPRRQPLPVNARDQNILSPQSSALLRTGEEGVNPMSVFSRNNMLAPFFSSLPSEYLSFSDIRDIGVFSYNYEMTGLLAEMFTSCPGADAAPNVARSPFRNLASSANATEDKPKFVEAVIVPSNKTVDNWYSEALAAASNRSSIETVMTEASQDSLEAIRDVEKMTCVFYDECRDGVHDFSDNFRHSFHASGSSPCTTILADIKSGRDHIRTPNWRSIFFRHMKCDRGTS</sequence>
<evidence type="ECO:0000259" key="5">
    <source>
        <dbReference type="PROSITE" id="PS00498"/>
    </source>
</evidence>
<keyword evidence="3" id="KW-0732">Signal</keyword>
<organism evidence="6 7">
    <name type="scientific">Hyaloperonospora brassicae</name>
    <name type="common">Brassica downy mildew</name>
    <name type="synonym">Peronospora brassicae</name>
    <dbReference type="NCBI Taxonomy" id="162125"/>
    <lineage>
        <taxon>Eukaryota</taxon>
        <taxon>Sar</taxon>
        <taxon>Stramenopiles</taxon>
        <taxon>Oomycota</taxon>
        <taxon>Peronosporomycetes</taxon>
        <taxon>Peronosporales</taxon>
        <taxon>Peronosporaceae</taxon>
        <taxon>Hyaloperonospora</taxon>
    </lineage>
</organism>
<reference evidence="6" key="1">
    <citation type="submission" date="2022-12" db="EMBL/GenBank/DDBJ databases">
        <authorList>
            <person name="Webb A."/>
        </authorList>
    </citation>
    <scope>NUCLEOTIDE SEQUENCE</scope>
    <source>
        <strain evidence="6">Hp1</strain>
    </source>
</reference>
<dbReference type="AlphaFoldDB" id="A0AAV0UTT5"/>
<evidence type="ECO:0000313" key="7">
    <source>
        <dbReference type="Proteomes" id="UP001162031"/>
    </source>
</evidence>
<dbReference type="PANTHER" id="PTHR11474:SF126">
    <property type="entry name" value="TYROSINASE-LIKE PROTEIN TYR-1-RELATED"/>
    <property type="match status" value="1"/>
</dbReference>
<name>A0AAV0UTT5_HYABA</name>
<dbReference type="InterPro" id="IPR008922">
    <property type="entry name" value="Di-copper_centre_dom_sf"/>
</dbReference>
<keyword evidence="1" id="KW-0479">Metal-binding</keyword>
<evidence type="ECO:0000259" key="4">
    <source>
        <dbReference type="PROSITE" id="PS00497"/>
    </source>
</evidence>
<keyword evidence="2" id="KW-0186">Copper</keyword>
<dbReference type="GO" id="GO:0046872">
    <property type="term" value="F:metal ion binding"/>
    <property type="evidence" value="ECO:0007669"/>
    <property type="project" value="UniProtKB-KW"/>
</dbReference>
<dbReference type="PROSITE" id="PS00497">
    <property type="entry name" value="TYROSINASE_1"/>
    <property type="match status" value="1"/>
</dbReference>
<feature type="signal peptide" evidence="3">
    <location>
        <begin position="1"/>
        <end position="23"/>
    </location>
</feature>
<accession>A0AAV0UTT5</accession>
<proteinExistence type="predicted"/>
<evidence type="ECO:0000313" key="6">
    <source>
        <dbReference type="EMBL" id="CAI5738711.1"/>
    </source>
</evidence>
<dbReference type="Proteomes" id="UP001162031">
    <property type="component" value="Unassembled WGS sequence"/>
</dbReference>
<keyword evidence="7" id="KW-1185">Reference proteome</keyword>
<dbReference type="PROSITE" id="PS00498">
    <property type="entry name" value="TYROSINASE_2"/>
    <property type="match status" value="1"/>
</dbReference>
<evidence type="ECO:0000256" key="2">
    <source>
        <dbReference type="ARBA" id="ARBA00023008"/>
    </source>
</evidence>
<feature type="domain" description="Tyrosinase copper-binding" evidence="4">
    <location>
        <begin position="106"/>
        <end position="123"/>
    </location>
</feature>
<dbReference type="Gene3D" id="1.10.1280.10">
    <property type="entry name" value="Di-copper center containing domain from catechol oxidase"/>
    <property type="match status" value="1"/>
</dbReference>